<evidence type="ECO:0000259" key="1">
    <source>
        <dbReference type="PROSITE" id="PS51186"/>
    </source>
</evidence>
<dbReference type="Proteomes" id="UP001569414">
    <property type="component" value="Unassembled WGS sequence"/>
</dbReference>
<dbReference type="PROSITE" id="PS51186">
    <property type="entry name" value="GNAT"/>
    <property type="match status" value="1"/>
</dbReference>
<dbReference type="Pfam" id="PF13302">
    <property type="entry name" value="Acetyltransf_3"/>
    <property type="match status" value="1"/>
</dbReference>
<dbReference type="PANTHER" id="PTHR43792">
    <property type="entry name" value="GNAT FAMILY, PUTATIVE (AFU_ORTHOLOGUE AFUA_3G00765)-RELATED-RELATED"/>
    <property type="match status" value="1"/>
</dbReference>
<protein>
    <submittedName>
        <fullName evidence="2">GNAT family N-acetyltransferase</fullName>
        <ecNumber evidence="2">2.3.-.-</ecNumber>
    </submittedName>
</protein>
<dbReference type="InterPro" id="IPR016181">
    <property type="entry name" value="Acyl_CoA_acyltransferase"/>
</dbReference>
<feature type="domain" description="N-acetyltransferase" evidence="1">
    <location>
        <begin position="9"/>
        <end position="169"/>
    </location>
</feature>
<gene>
    <name evidence="2" type="ORF">ACCI51_16005</name>
</gene>
<dbReference type="EC" id="2.3.-.-" evidence="2"/>
<name>A0ABV4NRA0_9GAMM</name>
<dbReference type="SUPFAM" id="SSF55729">
    <property type="entry name" value="Acyl-CoA N-acyltransferases (Nat)"/>
    <property type="match status" value="1"/>
</dbReference>
<keyword evidence="3" id="KW-1185">Reference proteome</keyword>
<dbReference type="Gene3D" id="3.40.630.30">
    <property type="match status" value="1"/>
</dbReference>
<proteinExistence type="predicted"/>
<dbReference type="GO" id="GO:0016746">
    <property type="term" value="F:acyltransferase activity"/>
    <property type="evidence" value="ECO:0007669"/>
    <property type="project" value="UniProtKB-KW"/>
</dbReference>
<evidence type="ECO:0000313" key="2">
    <source>
        <dbReference type="EMBL" id="MFA0792053.1"/>
    </source>
</evidence>
<keyword evidence="2" id="KW-0808">Transferase</keyword>
<organism evidence="2 3">
    <name type="scientific">Microbulbifer echini</name>
    <dbReference type="NCBI Taxonomy" id="1529067"/>
    <lineage>
        <taxon>Bacteria</taxon>
        <taxon>Pseudomonadati</taxon>
        <taxon>Pseudomonadota</taxon>
        <taxon>Gammaproteobacteria</taxon>
        <taxon>Cellvibrionales</taxon>
        <taxon>Microbulbiferaceae</taxon>
        <taxon>Microbulbifer</taxon>
    </lineage>
</organism>
<dbReference type="CDD" id="cd04301">
    <property type="entry name" value="NAT_SF"/>
    <property type="match status" value="1"/>
</dbReference>
<evidence type="ECO:0000313" key="3">
    <source>
        <dbReference type="Proteomes" id="UP001569414"/>
    </source>
</evidence>
<reference evidence="2 3" key="1">
    <citation type="submission" date="2024-08" db="EMBL/GenBank/DDBJ databases">
        <authorList>
            <person name="Ishaq N."/>
        </authorList>
    </citation>
    <scope>NUCLEOTIDE SEQUENCE [LARGE SCALE GENOMIC DNA]</scope>
    <source>
        <strain evidence="2 3">JCM 30400</strain>
    </source>
</reference>
<dbReference type="EMBL" id="JBGMEL010000018">
    <property type="protein sequence ID" value="MFA0792053.1"/>
    <property type="molecule type" value="Genomic_DNA"/>
</dbReference>
<sequence length="177" mass="19722">MFQINTPNLTLRELSDADAELILLLLNDADFLRNIGDRGVRNLKQARDYIQTGPMIMYRQHQFGLFKVALTDGTGIGICGLIKRDSLDDADIGFAFLPEYRGKGYALEAARAVMVFAREQLNLKRIVAITQPENLASVKLLEKIGLKIERRITLPGETIELLLMAWEASSSANSQGL</sequence>
<dbReference type="InterPro" id="IPR051531">
    <property type="entry name" value="N-acetyltransferase"/>
</dbReference>
<dbReference type="RefSeq" id="WP_299585740.1">
    <property type="nucleotide sequence ID" value="NZ_JBGMEL010000018.1"/>
</dbReference>
<dbReference type="InterPro" id="IPR000182">
    <property type="entry name" value="GNAT_dom"/>
</dbReference>
<accession>A0ABV4NRA0</accession>
<dbReference type="PANTHER" id="PTHR43792:SF1">
    <property type="entry name" value="N-ACETYLTRANSFERASE DOMAIN-CONTAINING PROTEIN"/>
    <property type="match status" value="1"/>
</dbReference>
<comment type="caution">
    <text evidence="2">The sequence shown here is derived from an EMBL/GenBank/DDBJ whole genome shotgun (WGS) entry which is preliminary data.</text>
</comment>
<keyword evidence="2" id="KW-0012">Acyltransferase</keyword>